<dbReference type="SMART" id="SM00952">
    <property type="entry name" value="RAP"/>
    <property type="match status" value="1"/>
</dbReference>
<protein>
    <recommendedName>
        <fullName evidence="2">RAP domain-containing protein</fullName>
    </recommendedName>
</protein>
<evidence type="ECO:0000313" key="4">
    <source>
        <dbReference type="Proteomes" id="UP000266841"/>
    </source>
</evidence>
<dbReference type="AlphaFoldDB" id="K0SQN1"/>
<comment type="caution">
    <text evidence="3">The sequence shown here is derived from an EMBL/GenBank/DDBJ whole genome shotgun (WGS) entry which is preliminary data.</text>
</comment>
<gene>
    <name evidence="3" type="ORF">THAOC_11691</name>
</gene>
<proteinExistence type="predicted"/>
<evidence type="ECO:0000313" key="3">
    <source>
        <dbReference type="EMBL" id="EJK67299.1"/>
    </source>
</evidence>
<feature type="domain" description="RAP" evidence="2">
    <location>
        <begin position="89"/>
        <end position="146"/>
    </location>
</feature>
<dbReference type="PROSITE" id="PS51286">
    <property type="entry name" value="RAP"/>
    <property type="match status" value="1"/>
</dbReference>
<dbReference type="InterPro" id="IPR013584">
    <property type="entry name" value="RAP"/>
</dbReference>
<dbReference type="Pfam" id="PF08373">
    <property type="entry name" value="RAP"/>
    <property type="match status" value="1"/>
</dbReference>
<organism evidence="3 4">
    <name type="scientific">Thalassiosira oceanica</name>
    <name type="common">Marine diatom</name>
    <dbReference type="NCBI Taxonomy" id="159749"/>
    <lineage>
        <taxon>Eukaryota</taxon>
        <taxon>Sar</taxon>
        <taxon>Stramenopiles</taxon>
        <taxon>Ochrophyta</taxon>
        <taxon>Bacillariophyta</taxon>
        <taxon>Coscinodiscophyceae</taxon>
        <taxon>Thalassiosirophycidae</taxon>
        <taxon>Thalassiosirales</taxon>
        <taxon>Thalassiosiraceae</taxon>
        <taxon>Thalassiosira</taxon>
    </lineage>
</organism>
<feature type="region of interest" description="Disordered" evidence="1">
    <location>
        <begin position="320"/>
        <end position="400"/>
    </location>
</feature>
<feature type="non-terminal residue" evidence="3">
    <location>
        <position position="1"/>
    </location>
</feature>
<evidence type="ECO:0000259" key="2">
    <source>
        <dbReference type="PROSITE" id="PS51286"/>
    </source>
</evidence>
<sequence length="538" mass="59582">EKDFSVKELAQLHQWQLLQQELKYGVELPQSLQEKCRNAFTSASFSESKLQNDVVYELRAAGLDLDEEVLLGSGYRVDALVKFSNGRKVAVEVDGPSHFIDRRPTGSSTLKHRQVARLDRIEVVSVPYWEWNELKNSETKQRYLQYTVLGMMQPWMLLVTSLSKMRNVGLAPFTDGPVVLPLSAPPDPIEVQAAGVINEDVCGLLLVLEVVQPQHDRRDPICGRQALLDPRRGRHGVRLARAGCARVRPFRHGEERSGVHRRVGAECELVERAYRRQVHSDTAARRVGVDVQPDRAECRTGHHAGTARLWGETLFQTRASASRAPGPLNSPATLWTVRGRDTLPNRTENVAPRVAPRATCGDARHEGEGRVAAERSSPRTNEDGDRPRGGGGRVRPARSLPWARPLPLAASSRARRRTVLPSSAAAKHCFRLLCTSSVASEFGPRISVAPHPRPAVAVLAIPDVPAGFTRRMSTSPVKPSRLVASSLGRAAHDGSRARSAPRHVWAARARCRGNVERVEETGMPQRKLEASWQTKQNE</sequence>
<keyword evidence="4" id="KW-1185">Reference proteome</keyword>
<dbReference type="Proteomes" id="UP000266841">
    <property type="component" value="Unassembled WGS sequence"/>
</dbReference>
<accession>K0SQN1</accession>
<feature type="region of interest" description="Disordered" evidence="1">
    <location>
        <begin position="518"/>
        <end position="538"/>
    </location>
</feature>
<feature type="compositionally biased region" description="Basic and acidic residues" evidence="1">
    <location>
        <begin position="362"/>
        <end position="388"/>
    </location>
</feature>
<dbReference type="EMBL" id="AGNL01013376">
    <property type="protein sequence ID" value="EJK67299.1"/>
    <property type="molecule type" value="Genomic_DNA"/>
</dbReference>
<evidence type="ECO:0000256" key="1">
    <source>
        <dbReference type="SAM" id="MobiDB-lite"/>
    </source>
</evidence>
<name>K0SQN1_THAOC</name>
<reference evidence="3 4" key="1">
    <citation type="journal article" date="2012" name="Genome Biol.">
        <title>Genome and low-iron response of an oceanic diatom adapted to chronic iron limitation.</title>
        <authorList>
            <person name="Lommer M."/>
            <person name="Specht M."/>
            <person name="Roy A.S."/>
            <person name="Kraemer L."/>
            <person name="Andreson R."/>
            <person name="Gutowska M.A."/>
            <person name="Wolf J."/>
            <person name="Bergner S.V."/>
            <person name="Schilhabel M.B."/>
            <person name="Klostermeier U.C."/>
            <person name="Beiko R.G."/>
            <person name="Rosenstiel P."/>
            <person name="Hippler M."/>
            <person name="Laroche J."/>
        </authorList>
    </citation>
    <scope>NUCLEOTIDE SEQUENCE [LARGE SCALE GENOMIC DNA]</scope>
    <source>
        <strain evidence="3 4">CCMP1005</strain>
    </source>
</reference>